<reference evidence="1" key="2">
    <citation type="submission" date="2025-09" db="UniProtKB">
        <authorList>
            <consortium name="EnsemblPlants"/>
        </authorList>
    </citation>
    <scope>IDENTIFICATION</scope>
</reference>
<reference evidence="1" key="1">
    <citation type="submission" date="2021-05" db="EMBL/GenBank/DDBJ databases">
        <authorList>
            <person name="Scholz U."/>
            <person name="Mascher M."/>
            <person name="Fiebig A."/>
        </authorList>
    </citation>
    <scope>NUCLEOTIDE SEQUENCE [LARGE SCALE GENOMIC DNA]</scope>
</reference>
<evidence type="ECO:0000313" key="1">
    <source>
        <dbReference type="EnsemblPlants" id="AVESA.00010b.r2.4CG1316680.1.CDS"/>
    </source>
</evidence>
<dbReference type="EnsemblPlants" id="AVESA.00010b.r2.4CG1316680.1">
    <property type="protein sequence ID" value="AVESA.00010b.r2.4CG1316680.1.CDS"/>
    <property type="gene ID" value="AVESA.00010b.r2.4CG1316680"/>
</dbReference>
<proteinExistence type="predicted"/>
<keyword evidence="2" id="KW-1185">Reference proteome</keyword>
<evidence type="ECO:0000313" key="2">
    <source>
        <dbReference type="Proteomes" id="UP001732700"/>
    </source>
</evidence>
<dbReference type="Proteomes" id="UP001732700">
    <property type="component" value="Chromosome 4C"/>
</dbReference>
<accession>A0ACD5X2A9</accession>
<sequence>MHQVSTAAMKSGSGIEADDHIQEPVHVHGQREDSNAATFPSDGAPSAVAADASSQAQRPFPAAPVDRAQERGREQAGGGSRGTHGPSSAAAGVDQKLAAIPFLAPSPSSSVGSSPSTPSPDGASAFSAGTSSSAAGSGKGVKWRHPVVEGTVMVPKEARRPFQYKLVFEDLEREKAAINEADMRWAEEEEKKKKPEEEQVKSSYAKEALWSEFKNYFTRKKKIVDREGRQIYSEHVGHQEQVLDRQDRHEEHRLLDTVKRVYTQHANLGWTSKFSRSYRAFKKLIQKVRRWKRHGRWSSIASTNSYRKEKLLEFFSSYDTTEDIFVFLRLVAAVQICSHRDDYEPLIHGLRENYNLKDWCFRRVTPSRKFTDHVMMTALVRVFEVPLKVERLYGGCAQDIYTGSGVPRVNVTLLYTGNHYDIIYPHAPSADSSSRQASQREHPAD</sequence>
<protein>
    <submittedName>
        <fullName evidence="1">Uncharacterized protein</fullName>
    </submittedName>
</protein>
<name>A0ACD5X2A9_AVESA</name>
<organism evidence="1 2">
    <name type="scientific">Avena sativa</name>
    <name type="common">Oat</name>
    <dbReference type="NCBI Taxonomy" id="4498"/>
    <lineage>
        <taxon>Eukaryota</taxon>
        <taxon>Viridiplantae</taxon>
        <taxon>Streptophyta</taxon>
        <taxon>Embryophyta</taxon>
        <taxon>Tracheophyta</taxon>
        <taxon>Spermatophyta</taxon>
        <taxon>Magnoliopsida</taxon>
        <taxon>Liliopsida</taxon>
        <taxon>Poales</taxon>
        <taxon>Poaceae</taxon>
        <taxon>BOP clade</taxon>
        <taxon>Pooideae</taxon>
        <taxon>Poodae</taxon>
        <taxon>Poeae</taxon>
        <taxon>Poeae Chloroplast Group 1 (Aveneae type)</taxon>
        <taxon>Aveninae</taxon>
        <taxon>Avena</taxon>
    </lineage>
</organism>